<name>A0ABT3IMP4_9BACT</name>
<evidence type="ECO:0000313" key="2">
    <source>
        <dbReference type="EMBL" id="MCW3485228.1"/>
    </source>
</evidence>
<gene>
    <name evidence="2" type="ORF">OL497_15065</name>
</gene>
<organism evidence="2 3">
    <name type="scientific">Chitinophaga nivalis</name>
    <dbReference type="NCBI Taxonomy" id="2991709"/>
    <lineage>
        <taxon>Bacteria</taxon>
        <taxon>Pseudomonadati</taxon>
        <taxon>Bacteroidota</taxon>
        <taxon>Chitinophagia</taxon>
        <taxon>Chitinophagales</taxon>
        <taxon>Chitinophagaceae</taxon>
        <taxon>Chitinophaga</taxon>
    </lineage>
</organism>
<dbReference type="Proteomes" id="UP001207742">
    <property type="component" value="Unassembled WGS sequence"/>
</dbReference>
<keyword evidence="3" id="KW-1185">Reference proteome</keyword>
<feature type="region of interest" description="Disordered" evidence="1">
    <location>
        <begin position="1"/>
        <end position="22"/>
    </location>
</feature>
<evidence type="ECO:0000313" key="3">
    <source>
        <dbReference type="Proteomes" id="UP001207742"/>
    </source>
</evidence>
<reference evidence="2 3" key="1">
    <citation type="submission" date="2022-10" db="EMBL/GenBank/DDBJ databases">
        <title>Chitinophaga nivalis PC15 sp. nov., isolated from Pyeongchang county, South Korea.</title>
        <authorList>
            <person name="Trinh H.N."/>
        </authorList>
    </citation>
    <scope>NUCLEOTIDE SEQUENCE [LARGE SCALE GENOMIC DNA]</scope>
    <source>
        <strain evidence="2 3">PC14</strain>
    </source>
</reference>
<comment type="caution">
    <text evidence="2">The sequence shown here is derived from an EMBL/GenBank/DDBJ whole genome shotgun (WGS) entry which is preliminary data.</text>
</comment>
<proteinExistence type="predicted"/>
<evidence type="ECO:0000256" key="1">
    <source>
        <dbReference type="SAM" id="MobiDB-lite"/>
    </source>
</evidence>
<feature type="compositionally biased region" description="Polar residues" evidence="1">
    <location>
        <begin position="1"/>
        <end position="21"/>
    </location>
</feature>
<sequence length="66" mass="7411">MSNTLMNHSRSLSRQQLTHINGGNRRENSYCHLDVCTRTRCAAEGGVPCKCVYGYPNDPGLCVRIR</sequence>
<dbReference type="EMBL" id="JAPDNS010000001">
    <property type="protein sequence ID" value="MCW3485228.1"/>
    <property type="molecule type" value="Genomic_DNA"/>
</dbReference>
<accession>A0ABT3IMP4</accession>
<dbReference type="RefSeq" id="WP_264731391.1">
    <property type="nucleotide sequence ID" value="NZ_JAPDNR010000001.1"/>
</dbReference>
<protein>
    <recommendedName>
        <fullName evidence="4">EGF-like domain-containing protein</fullName>
    </recommendedName>
</protein>
<evidence type="ECO:0008006" key="4">
    <source>
        <dbReference type="Google" id="ProtNLM"/>
    </source>
</evidence>